<dbReference type="InterPro" id="IPR011042">
    <property type="entry name" value="6-blade_b-propeller_TolB-like"/>
</dbReference>
<reference evidence="3 4" key="1">
    <citation type="submission" date="2022-10" db="EMBL/GenBank/DDBJ databases">
        <title>Sphingomonas sp.</title>
        <authorList>
            <person name="Jin C."/>
        </authorList>
    </citation>
    <scope>NUCLEOTIDE SEQUENCE [LARGE SCALE GENOMIC DNA]</scope>
    <source>
        <strain evidence="3 4">BN140010</strain>
    </source>
</reference>
<keyword evidence="1" id="KW-0378">Hydrolase</keyword>
<dbReference type="Pfam" id="PF08450">
    <property type="entry name" value="SGL"/>
    <property type="match status" value="1"/>
</dbReference>
<keyword evidence="4" id="KW-1185">Reference proteome</keyword>
<dbReference type="PANTHER" id="PTHR47572:SF4">
    <property type="entry name" value="LACTONASE DRP35"/>
    <property type="match status" value="1"/>
</dbReference>
<dbReference type="RefSeq" id="WP_264882486.1">
    <property type="nucleotide sequence ID" value="NZ_JAPDOB010000002.1"/>
</dbReference>
<dbReference type="PRINTS" id="PR01790">
    <property type="entry name" value="SMP30FAMILY"/>
</dbReference>
<protein>
    <submittedName>
        <fullName evidence="3">SMP-30/gluconolactonase/LRE family protein</fullName>
    </submittedName>
</protein>
<dbReference type="EMBL" id="JAPDOB010000002">
    <property type="protein sequence ID" value="MCW3797912.1"/>
    <property type="molecule type" value="Genomic_DNA"/>
</dbReference>
<evidence type="ECO:0000313" key="4">
    <source>
        <dbReference type="Proteomes" id="UP001526246"/>
    </source>
</evidence>
<dbReference type="InterPro" id="IPR013658">
    <property type="entry name" value="SGL"/>
</dbReference>
<sequence length="297" mass="31865">MTKTTLTLLDGLYFGEGPRWHEGRLWFSDFHAHRVCSVSLTGDLRVELELDDQPSGLGWMPDGSLLVVSMRKRQLLRRGADGQVRLHADLSGVHAMLSNDMVVDGHGRAYVGNFGFDLHGEIRRRGDMAVFADHPTAAIALVQPNGTVEVAADGLHFPNGSVITPDGRTLIVGETMAGLLTAFDIGADGRLSNRRVWAQTVTDLERPRIPDGICLDAAGAVWIANPTAPECVRVGDGGAVLDVVEFSQNCFACMLGGEDGRTLFAMTAPTSDFERAGAAPNGRIELAEVSNPHAGRP</sequence>
<dbReference type="InterPro" id="IPR051262">
    <property type="entry name" value="SMP-30/CGR1_Lactonase"/>
</dbReference>
<name>A0ABT3JFQ5_9SPHN</name>
<dbReference type="Proteomes" id="UP001526246">
    <property type="component" value="Unassembled WGS sequence"/>
</dbReference>
<gene>
    <name evidence="3" type="ORF">OMW55_08855</name>
</gene>
<dbReference type="SUPFAM" id="SSF63829">
    <property type="entry name" value="Calcium-dependent phosphotriesterase"/>
    <property type="match status" value="1"/>
</dbReference>
<dbReference type="InterPro" id="IPR005511">
    <property type="entry name" value="SMP-30"/>
</dbReference>
<organism evidence="3 4">
    <name type="scientific">Sphingomonas arvum</name>
    <dbReference type="NCBI Taxonomy" id="2992113"/>
    <lineage>
        <taxon>Bacteria</taxon>
        <taxon>Pseudomonadati</taxon>
        <taxon>Pseudomonadota</taxon>
        <taxon>Alphaproteobacteria</taxon>
        <taxon>Sphingomonadales</taxon>
        <taxon>Sphingomonadaceae</taxon>
        <taxon>Sphingomonas</taxon>
    </lineage>
</organism>
<proteinExistence type="predicted"/>
<evidence type="ECO:0000256" key="1">
    <source>
        <dbReference type="ARBA" id="ARBA00022801"/>
    </source>
</evidence>
<accession>A0ABT3JFQ5</accession>
<comment type="caution">
    <text evidence="3">The sequence shown here is derived from an EMBL/GenBank/DDBJ whole genome shotgun (WGS) entry which is preliminary data.</text>
</comment>
<evidence type="ECO:0000259" key="2">
    <source>
        <dbReference type="Pfam" id="PF08450"/>
    </source>
</evidence>
<evidence type="ECO:0000313" key="3">
    <source>
        <dbReference type="EMBL" id="MCW3797912.1"/>
    </source>
</evidence>
<feature type="domain" description="SMP-30/Gluconolactonase/LRE-like region" evidence="2">
    <location>
        <begin position="14"/>
        <end position="268"/>
    </location>
</feature>
<dbReference type="Gene3D" id="2.120.10.30">
    <property type="entry name" value="TolB, C-terminal domain"/>
    <property type="match status" value="1"/>
</dbReference>
<dbReference type="PANTHER" id="PTHR47572">
    <property type="entry name" value="LIPOPROTEIN-RELATED"/>
    <property type="match status" value="1"/>
</dbReference>